<evidence type="ECO:0000256" key="2">
    <source>
        <dbReference type="ARBA" id="ARBA00022552"/>
    </source>
</evidence>
<dbReference type="GO" id="GO:0003676">
    <property type="term" value="F:nucleic acid binding"/>
    <property type="evidence" value="ECO:0007669"/>
    <property type="project" value="InterPro"/>
</dbReference>
<keyword evidence="5 6" id="KW-0949">S-adenosyl-L-methionine</keyword>
<evidence type="ECO:0000256" key="3">
    <source>
        <dbReference type="ARBA" id="ARBA00022603"/>
    </source>
</evidence>
<dbReference type="InterPro" id="IPR029063">
    <property type="entry name" value="SAM-dependent_MTases_sf"/>
</dbReference>
<evidence type="ECO:0000313" key="9">
    <source>
        <dbReference type="EMBL" id="AEP30946.1"/>
    </source>
</evidence>
<evidence type="ECO:0000256" key="1">
    <source>
        <dbReference type="ARBA" id="ARBA00022490"/>
    </source>
</evidence>
<dbReference type="Proteomes" id="UP000009282">
    <property type="component" value="Chromosome"/>
</dbReference>
<dbReference type="EC" id="2.1.1.174" evidence="6"/>
<sequence>MNTHFTVFERNLHLERYPAKHQHVSLQAWDAADEYIIEHVETCSLLTNSSNKDTPVIVINDDFGALTCWFSDKNPIFISDSWISHKSVMTNLMINGLETDNVEFCDALTDLKDIINTKAKVVLIKIPRSLALLEQQLITLQSVLDKDSTIIAAGKVKTVQNSVLKLFEKYIGKTTTSLAKKKARLIFSKYDGIKTEKSPYPTIVSDPLIPFSLSNHANVFCREHLDIGARILLKNLPNALDKKVIDLGCGNGVIGVSILDQNKDAHVTFVDESFMAVESAKENVMNHIGNLDRATFIVSNCLEELLKVESSNYDIVLCNPPFHQQNTITDHVAHQMFNDAKMALKHGGELRIVGNRHLDYPIKLKKLFGGYEVIDSNKKFSILSTYKARQ</sequence>
<dbReference type="InterPro" id="IPR002052">
    <property type="entry name" value="DNA_methylase_N6_adenine_CS"/>
</dbReference>
<dbReference type="RefSeq" id="WP_014109819.1">
    <property type="nucleotide sequence ID" value="NC_016041.1"/>
</dbReference>
<keyword evidence="2 6" id="KW-0698">rRNA processing</keyword>
<gene>
    <name evidence="9" type="primary">rsmC</name>
    <name evidence="6" type="synonym">rlmG</name>
    <name evidence="9" type="ordered locus">GNIT_2849</name>
</gene>
<comment type="catalytic activity">
    <reaction evidence="6">
        <text>guanosine(1835) in 23S rRNA + S-adenosyl-L-methionine = N(2)-methylguanosine(1835) in 23S rRNA + S-adenosyl-L-homocysteine + H(+)</text>
        <dbReference type="Rhea" id="RHEA:42744"/>
        <dbReference type="Rhea" id="RHEA-COMP:10217"/>
        <dbReference type="Rhea" id="RHEA-COMP:10218"/>
        <dbReference type="ChEBI" id="CHEBI:15378"/>
        <dbReference type="ChEBI" id="CHEBI:57856"/>
        <dbReference type="ChEBI" id="CHEBI:59789"/>
        <dbReference type="ChEBI" id="CHEBI:74269"/>
        <dbReference type="ChEBI" id="CHEBI:74481"/>
        <dbReference type="EC" id="2.1.1.174"/>
    </reaction>
</comment>
<keyword evidence="3 6" id="KW-0489">Methyltransferase</keyword>
<accession>G4QMJ4</accession>
<dbReference type="InterPro" id="IPR007848">
    <property type="entry name" value="Small_mtfrase_dom"/>
</dbReference>
<protein>
    <recommendedName>
        <fullName evidence="6">Ribosomal RNA large subunit methyltransferase G</fullName>
        <ecNumber evidence="6">2.1.1.174</ecNumber>
    </recommendedName>
    <alternativeName>
        <fullName evidence="6">23S rRNA m2G1835 methyltransferase</fullName>
    </alternativeName>
    <alternativeName>
        <fullName evidence="6">rRNA (guanine-N(2)-)-methyltransferase RlmG</fullName>
    </alternativeName>
</protein>
<evidence type="ECO:0000259" key="7">
    <source>
        <dbReference type="Pfam" id="PF05175"/>
    </source>
</evidence>
<dbReference type="OrthoDB" id="29650at2"/>
<feature type="domain" description="RlmG N-terminal" evidence="8">
    <location>
        <begin position="3"/>
        <end position="191"/>
    </location>
</feature>
<dbReference type="InterPro" id="IPR046977">
    <property type="entry name" value="RsmC/RlmG"/>
</dbReference>
<dbReference type="GO" id="GO:0005737">
    <property type="term" value="C:cytoplasm"/>
    <property type="evidence" value="ECO:0007669"/>
    <property type="project" value="UniProtKB-SubCell"/>
</dbReference>
<dbReference type="CDD" id="cd02440">
    <property type="entry name" value="AdoMet_MTases"/>
    <property type="match status" value="1"/>
</dbReference>
<dbReference type="eggNOG" id="COG2813">
    <property type="taxonomic scope" value="Bacteria"/>
</dbReference>
<dbReference type="SUPFAM" id="SSF53335">
    <property type="entry name" value="S-adenosyl-L-methionine-dependent methyltransferases"/>
    <property type="match status" value="1"/>
</dbReference>
<evidence type="ECO:0000256" key="4">
    <source>
        <dbReference type="ARBA" id="ARBA00022679"/>
    </source>
</evidence>
<dbReference type="EMBL" id="CP003060">
    <property type="protein sequence ID" value="AEP30946.1"/>
    <property type="molecule type" value="Genomic_DNA"/>
</dbReference>
<name>G4QMJ4_GLANF</name>
<keyword evidence="4 6" id="KW-0808">Transferase</keyword>
<dbReference type="Gene3D" id="3.40.50.150">
    <property type="entry name" value="Vaccinia Virus protein VP39"/>
    <property type="match status" value="2"/>
</dbReference>
<dbReference type="PANTHER" id="PTHR47816:SF5">
    <property type="entry name" value="RIBOSOMAL RNA LARGE SUBUNIT METHYLTRANSFERASE G"/>
    <property type="match status" value="1"/>
</dbReference>
<dbReference type="InterPro" id="IPR058679">
    <property type="entry name" value="RlmG_N"/>
</dbReference>
<dbReference type="PROSITE" id="PS00092">
    <property type="entry name" value="N6_MTASE"/>
    <property type="match status" value="1"/>
</dbReference>
<organism evidence="9 10">
    <name type="scientific">Glaciecola nitratireducens (strain JCM 12485 / KCTC 12276 / FR1064)</name>
    <dbReference type="NCBI Taxonomy" id="1085623"/>
    <lineage>
        <taxon>Bacteria</taxon>
        <taxon>Pseudomonadati</taxon>
        <taxon>Pseudomonadota</taxon>
        <taxon>Gammaproteobacteria</taxon>
        <taxon>Alteromonadales</taxon>
        <taxon>Alteromonadaceae</taxon>
        <taxon>Brumicola</taxon>
    </lineage>
</organism>
<comment type="similarity">
    <text evidence="6">Belongs to the methyltransferase superfamily. RlmG family.</text>
</comment>
<proteinExistence type="inferred from homology"/>
<evidence type="ECO:0000313" key="10">
    <source>
        <dbReference type="Proteomes" id="UP000009282"/>
    </source>
</evidence>
<dbReference type="HOGENOM" id="CLU_040288_4_0_6"/>
<dbReference type="KEGG" id="gni:GNIT_2849"/>
<evidence type="ECO:0000259" key="8">
    <source>
        <dbReference type="Pfam" id="PF26049"/>
    </source>
</evidence>
<dbReference type="PIRSF" id="PIRSF037565">
    <property type="entry name" value="RRNA_m2G_Mtase_RsmD_prd"/>
    <property type="match status" value="1"/>
</dbReference>
<comment type="function">
    <text evidence="6">Specifically methylates the guanine in position 1835 (m2G1835) of 23S rRNA.</text>
</comment>
<dbReference type="AlphaFoldDB" id="G4QMJ4"/>
<dbReference type="Pfam" id="PF05175">
    <property type="entry name" value="MTS"/>
    <property type="match status" value="1"/>
</dbReference>
<feature type="domain" description="Methyltransferase small" evidence="7">
    <location>
        <begin position="213"/>
        <end position="383"/>
    </location>
</feature>
<dbReference type="InterPro" id="IPR017237">
    <property type="entry name" value="RLMG"/>
</dbReference>
<keyword evidence="10" id="KW-1185">Reference proteome</keyword>
<dbReference type="GO" id="GO:0052916">
    <property type="term" value="F:23S rRNA (guanine(1835)-N(2))-methyltransferase activity"/>
    <property type="evidence" value="ECO:0007669"/>
    <property type="project" value="UniProtKB-EC"/>
</dbReference>
<comment type="subcellular location">
    <subcellularLocation>
        <location evidence="6">Cytoplasm</location>
    </subcellularLocation>
</comment>
<dbReference type="HAMAP" id="MF_01859">
    <property type="entry name" value="23SrRNA_methyltr_G"/>
    <property type="match status" value="1"/>
</dbReference>
<reference evidence="9 10" key="1">
    <citation type="journal article" date="2011" name="J. Bacteriol.">
        <title>Complete genome sequence of seawater bacterium Glaciecola nitratireducens FR1064T.</title>
        <authorList>
            <person name="Bian F."/>
            <person name="Qin Q.L."/>
            <person name="Xie B.B."/>
            <person name="Shu Y.L."/>
            <person name="Zhang X.Y."/>
            <person name="Yu Y."/>
            <person name="Chen B."/>
            <person name="Chen X.L."/>
            <person name="Zhou B.C."/>
            <person name="Zhang Y.Z."/>
        </authorList>
    </citation>
    <scope>NUCLEOTIDE SEQUENCE [LARGE SCALE GENOMIC DNA]</scope>
    <source>
        <strain evidence="10">JCM 12485 / KCTC 12276 / FR1064</strain>
    </source>
</reference>
<keyword evidence="1 6" id="KW-0963">Cytoplasm</keyword>
<evidence type="ECO:0000256" key="5">
    <source>
        <dbReference type="ARBA" id="ARBA00022691"/>
    </source>
</evidence>
<dbReference type="Pfam" id="PF26049">
    <property type="entry name" value="RLMG_N"/>
    <property type="match status" value="1"/>
</dbReference>
<evidence type="ECO:0000256" key="6">
    <source>
        <dbReference type="HAMAP-Rule" id="MF_01859"/>
    </source>
</evidence>
<dbReference type="PANTHER" id="PTHR47816">
    <property type="entry name" value="RIBOSOMAL RNA SMALL SUBUNIT METHYLTRANSFERASE C"/>
    <property type="match status" value="1"/>
</dbReference>
<dbReference type="STRING" id="1085623.GNIT_2849"/>